<reference evidence="1 2" key="1">
    <citation type="journal article" date="2012" name="J. Bacteriol.">
        <title>Genome sequence of "Candidatus Nitrosopumilus salaria" BD31, an ammonia-oxidizing archaeon from the San Francisco Bay estuary.</title>
        <authorList>
            <person name="Mosier A.C."/>
            <person name="Allen E.E."/>
            <person name="Kim M."/>
            <person name="Ferriera S."/>
            <person name="Francis C.A."/>
        </authorList>
    </citation>
    <scope>NUCLEOTIDE SEQUENCE [LARGE SCALE GENOMIC DNA]</scope>
    <source>
        <strain evidence="1 2">BD31</strain>
    </source>
</reference>
<accession>I3D5D2</accession>
<name>I3D5D2_9ARCH</name>
<protein>
    <submittedName>
        <fullName evidence="1">Uncharacterized protein</fullName>
    </submittedName>
</protein>
<organism evidence="1 2">
    <name type="scientific">Candidatus Nitrosopumilus salarius BD31</name>
    <dbReference type="NCBI Taxonomy" id="859350"/>
    <lineage>
        <taxon>Archaea</taxon>
        <taxon>Nitrososphaerota</taxon>
        <taxon>Nitrososphaeria</taxon>
        <taxon>Nitrosopumilales</taxon>
        <taxon>Nitrosopumilaceae</taxon>
        <taxon>Nitrosopumilus</taxon>
    </lineage>
</organism>
<sequence length="50" mass="6019">MPDNSWVEPLRKMGIAKNKICVTGSPFWDKLFYKTKEFRPKKLILKKYPF</sequence>
<dbReference type="AlphaFoldDB" id="I3D5D2"/>
<proteinExistence type="predicted"/>
<evidence type="ECO:0000313" key="1">
    <source>
        <dbReference type="EMBL" id="EIJ66925.1"/>
    </source>
</evidence>
<keyword evidence="2" id="KW-1185">Reference proteome</keyword>
<dbReference type="PATRIC" id="fig|859350.6.peg.134"/>
<comment type="caution">
    <text evidence="1">The sequence shown here is derived from an EMBL/GenBank/DDBJ whole genome shotgun (WGS) entry which is preliminary data.</text>
</comment>
<dbReference type="Proteomes" id="UP000003423">
    <property type="component" value="Unassembled WGS sequence"/>
</dbReference>
<dbReference type="EMBL" id="AEXL02000016">
    <property type="protein sequence ID" value="EIJ66925.1"/>
    <property type="molecule type" value="Genomic_DNA"/>
</dbReference>
<gene>
    <name evidence="1" type="ORF">BD31_I0476</name>
</gene>
<evidence type="ECO:0000313" key="2">
    <source>
        <dbReference type="Proteomes" id="UP000003423"/>
    </source>
</evidence>